<reference evidence="3" key="1">
    <citation type="submission" date="2025-08" db="UniProtKB">
        <authorList>
            <consortium name="RefSeq"/>
        </authorList>
    </citation>
    <scope>IDENTIFICATION</scope>
    <source>
        <tissue evidence="3">Leaves</tissue>
    </source>
</reference>
<evidence type="ECO:0000313" key="3">
    <source>
        <dbReference type="RefSeq" id="XP_071904578.1"/>
    </source>
</evidence>
<organism evidence="2 3">
    <name type="scientific">Coffea arabica</name>
    <name type="common">Arabian coffee</name>
    <dbReference type="NCBI Taxonomy" id="13443"/>
    <lineage>
        <taxon>Eukaryota</taxon>
        <taxon>Viridiplantae</taxon>
        <taxon>Streptophyta</taxon>
        <taxon>Embryophyta</taxon>
        <taxon>Tracheophyta</taxon>
        <taxon>Spermatophyta</taxon>
        <taxon>Magnoliopsida</taxon>
        <taxon>eudicotyledons</taxon>
        <taxon>Gunneridae</taxon>
        <taxon>Pentapetalae</taxon>
        <taxon>asterids</taxon>
        <taxon>lamiids</taxon>
        <taxon>Gentianales</taxon>
        <taxon>Rubiaceae</taxon>
        <taxon>Ixoroideae</taxon>
        <taxon>Gardenieae complex</taxon>
        <taxon>Bertiereae - Coffeeae clade</taxon>
        <taxon>Coffeeae</taxon>
        <taxon>Coffea</taxon>
    </lineage>
</organism>
<feature type="transmembrane region" description="Helical" evidence="1">
    <location>
        <begin position="71"/>
        <end position="89"/>
    </location>
</feature>
<dbReference type="Proteomes" id="UP001652660">
    <property type="component" value="Chromosome 5e"/>
</dbReference>
<protein>
    <submittedName>
        <fullName evidence="3">Uncharacterized protein isoform X4</fullName>
    </submittedName>
</protein>
<dbReference type="RefSeq" id="XP_071904578.1">
    <property type="nucleotide sequence ID" value="XM_072048477.1"/>
</dbReference>
<keyword evidence="1" id="KW-1133">Transmembrane helix</keyword>
<dbReference type="SUPFAM" id="SSF47473">
    <property type="entry name" value="EF-hand"/>
    <property type="match status" value="1"/>
</dbReference>
<dbReference type="GeneID" id="113688602"/>
<evidence type="ECO:0000313" key="2">
    <source>
        <dbReference type="Proteomes" id="UP001652660"/>
    </source>
</evidence>
<accession>A0ABM4UBB0</accession>
<keyword evidence="2" id="KW-1185">Reference proteome</keyword>
<evidence type="ECO:0000256" key="1">
    <source>
        <dbReference type="SAM" id="Phobius"/>
    </source>
</evidence>
<dbReference type="Gene3D" id="1.10.238.10">
    <property type="entry name" value="EF-hand"/>
    <property type="match status" value="1"/>
</dbReference>
<keyword evidence="1" id="KW-0472">Membrane</keyword>
<name>A0ABM4UBB0_COFAR</name>
<gene>
    <name evidence="3" type="primary">LOC113688602</name>
</gene>
<sequence length="108" mass="12442">MGQIFHLNLEYWFNFADSDGDSCLTGNDAMKIFAMSNLSRPELKQLSWEHCWLLWSLFWALIRSWHPSILLHFWVICCAMVTVLIALVASSPTKGWSGRSLNLLDPCH</sequence>
<proteinExistence type="predicted"/>
<dbReference type="InterPro" id="IPR011992">
    <property type="entry name" value="EF-hand-dom_pair"/>
</dbReference>
<keyword evidence="1" id="KW-0812">Transmembrane</keyword>